<dbReference type="Proteomes" id="UP000516305">
    <property type="component" value="Chromosome"/>
</dbReference>
<dbReference type="RefSeq" id="WP_210757251.1">
    <property type="nucleotide sequence ID" value="NZ_CP060139.1"/>
</dbReference>
<dbReference type="Pfam" id="PF14064">
    <property type="entry name" value="HmuY"/>
    <property type="match status" value="1"/>
</dbReference>
<organism evidence="1 2">
    <name type="scientific">Croceimicrobium hydrocarbonivorans</name>
    <dbReference type="NCBI Taxonomy" id="2761580"/>
    <lineage>
        <taxon>Bacteria</taxon>
        <taxon>Pseudomonadati</taxon>
        <taxon>Bacteroidota</taxon>
        <taxon>Flavobacteriia</taxon>
        <taxon>Flavobacteriales</taxon>
        <taxon>Owenweeksiaceae</taxon>
        <taxon>Croceimicrobium</taxon>
    </lineage>
</organism>
<keyword evidence="2" id="KW-1185">Reference proteome</keyword>
<dbReference type="AlphaFoldDB" id="A0A7H0VAD6"/>
<dbReference type="CDD" id="cd12105">
    <property type="entry name" value="HmuY"/>
    <property type="match status" value="1"/>
</dbReference>
<sequence>METRLKAFFAAVLLFSLVACEPEEELRPGLFVSDQIGQMDMVSADGIDYQYEAYFDLSSNSMKAKNRRDAWDLAFSADPQNPNIYVNSAQFMRVAATGTLNFDSVYTATDFDFEFERVYRFYQRGWMCEALKDPKGQVFLIDRGQDLQGRKRGYFKLQIQAYSNGTYQLRFANLDGANSQLLNVETQADYNYQFLSLANPDSLLSLEPPKDEWDLHVCKYMERLWDGSDTLDYSVTGVLINSKSALAYRDTLLSADSTLSFGDIQASDIQHHQLKPKTEAIGHEWKYYDLDEGTYLVRNRWIYFIEDAEGTIYRLRFIGFYGAEGQKGNVSFEYLPLE</sequence>
<protein>
    <submittedName>
        <fullName evidence="1">HmuY family protein</fullName>
    </submittedName>
</protein>
<name>A0A7H0VAD6_9FLAO</name>
<gene>
    <name evidence="1" type="ORF">H4K34_09845</name>
</gene>
<evidence type="ECO:0000313" key="2">
    <source>
        <dbReference type="Proteomes" id="UP000516305"/>
    </source>
</evidence>
<dbReference type="KEGG" id="chyd:H4K34_09845"/>
<accession>A0A7H0VAD6</accession>
<proteinExistence type="predicted"/>
<evidence type="ECO:0000313" key="1">
    <source>
        <dbReference type="EMBL" id="QNR22684.1"/>
    </source>
</evidence>
<dbReference type="EMBL" id="CP060139">
    <property type="protein sequence ID" value="QNR22684.1"/>
    <property type="molecule type" value="Genomic_DNA"/>
</dbReference>
<dbReference type="InterPro" id="IPR025921">
    <property type="entry name" value="HmuY"/>
</dbReference>
<dbReference type="PROSITE" id="PS51257">
    <property type="entry name" value="PROKAR_LIPOPROTEIN"/>
    <property type="match status" value="1"/>
</dbReference>
<reference evidence="1 2" key="1">
    <citation type="submission" date="2020-08" db="EMBL/GenBank/DDBJ databases">
        <title>Croceimicrobium hydrocarbonivorans gen. nov., sp. nov., a novel marine bacterium isolated from a bacterial consortium that degrades polyethylene terephthalate.</title>
        <authorList>
            <person name="Liu R."/>
        </authorList>
    </citation>
    <scope>NUCLEOTIDE SEQUENCE [LARGE SCALE GENOMIC DNA]</scope>
    <source>
        <strain evidence="1 2">A20-9</strain>
    </source>
</reference>